<keyword evidence="3" id="KW-0029">Amino-acid transport</keyword>
<feature type="transmembrane region" description="Helical" evidence="6">
    <location>
        <begin position="459"/>
        <end position="480"/>
    </location>
</feature>
<feature type="domain" description="Amino acid transporter transmembrane" evidence="7">
    <location>
        <begin position="160"/>
        <end position="541"/>
    </location>
</feature>
<keyword evidence="4 6" id="KW-1133">Transmembrane helix</keyword>
<evidence type="ECO:0000256" key="1">
    <source>
        <dbReference type="ARBA" id="ARBA00004141"/>
    </source>
</evidence>
<keyword evidence="8" id="KW-1185">Reference proteome</keyword>
<feature type="transmembrane region" description="Helical" evidence="6">
    <location>
        <begin position="231"/>
        <end position="251"/>
    </location>
</feature>
<feature type="transmembrane region" description="Helical" evidence="6">
    <location>
        <begin position="271"/>
        <end position="297"/>
    </location>
</feature>
<dbReference type="Pfam" id="PF01490">
    <property type="entry name" value="Aa_trans"/>
    <property type="match status" value="1"/>
</dbReference>
<proteinExistence type="predicted"/>
<evidence type="ECO:0000313" key="9">
    <source>
        <dbReference type="RefSeq" id="XP_021847420.2"/>
    </source>
</evidence>
<dbReference type="KEGG" id="soe:110787157"/>
<name>A0A9R0JUC1_SPIOL</name>
<dbReference type="GO" id="GO:0005774">
    <property type="term" value="C:vacuolar membrane"/>
    <property type="evidence" value="ECO:0000318"/>
    <property type="project" value="GO_Central"/>
</dbReference>
<sequence>MGGDFSDFIFKVDDESDNDEIIDIIDDHEDSSSINDGESISRTHYGSSVVADGSRVVADGHSYSEQWPRSYKETTDSLSIAASPNGINFLKQAQNITQNITQSITNITSSHQDLGAKAPLLTPNDKSKEQFDKLSSTLTWSTIGKSSFFHTSGEQITHGCNVTQTVFNGFSLFVGIGLLSVPSTIQQGGWASVGLLLLYAGICYFTGYLLRRCMEINKDIVTFPDLGEAAFGNFGRVFVSILFYWELYFSLVEFVTLESSNLAKLFPNVSLQWGGIYLGPVYSLGIISALIVLPICYLRDFRKISFISAGGVLGVVCIALSLLLVGTTTENIGFHQTGPLVKWNGLPYAFGVFGFCYSGHSILPNLYHSMSDKKKFHKALTIIFALSISVYLLVAISGFLMFGEDTDSQITLNLPANSVATTITLWMTVLSPFFKYPLLLNPLARSLEELLPPHLSNNWWCIIPLRTALVVSSVCVAFLVPFFGYVMAFVGSLVCLLASIVVPALGYVKIAKNLSSIQIIMCYAVAVMGLTVAVLGTYSSIYNIIHSY</sequence>
<dbReference type="AlphaFoldDB" id="A0A9R0JUC1"/>
<dbReference type="GO" id="GO:0015179">
    <property type="term" value="F:L-amino acid transmembrane transporter activity"/>
    <property type="evidence" value="ECO:0000318"/>
    <property type="project" value="GO_Central"/>
</dbReference>
<dbReference type="PANTHER" id="PTHR22950:SF701">
    <property type="entry name" value="AMINO ACID TRANSPORTER AVT1A-LIKE"/>
    <property type="match status" value="1"/>
</dbReference>
<evidence type="ECO:0000256" key="2">
    <source>
        <dbReference type="ARBA" id="ARBA00022692"/>
    </source>
</evidence>
<keyword evidence="5 6" id="KW-0472">Membrane</keyword>
<feature type="transmembrane region" description="Helical" evidence="6">
    <location>
        <begin position="379"/>
        <end position="402"/>
    </location>
</feature>
<feature type="transmembrane region" description="Helical" evidence="6">
    <location>
        <begin position="520"/>
        <end position="545"/>
    </location>
</feature>
<accession>A0A9R0JUC1</accession>
<feature type="transmembrane region" description="Helical" evidence="6">
    <location>
        <begin position="486"/>
        <end position="508"/>
    </location>
</feature>
<evidence type="ECO:0000256" key="5">
    <source>
        <dbReference type="ARBA" id="ARBA00023136"/>
    </source>
</evidence>
<evidence type="ECO:0000256" key="6">
    <source>
        <dbReference type="SAM" id="Phobius"/>
    </source>
</evidence>
<reference evidence="8" key="1">
    <citation type="journal article" date="2021" name="Nat. Commun.">
        <title>Genomic analyses provide insights into spinach domestication and the genetic basis of agronomic traits.</title>
        <authorList>
            <person name="Cai X."/>
            <person name="Sun X."/>
            <person name="Xu C."/>
            <person name="Sun H."/>
            <person name="Wang X."/>
            <person name="Ge C."/>
            <person name="Zhang Z."/>
            <person name="Wang Q."/>
            <person name="Fei Z."/>
            <person name="Jiao C."/>
            <person name="Wang Q."/>
        </authorList>
    </citation>
    <scope>NUCLEOTIDE SEQUENCE [LARGE SCALE GENOMIC DNA]</scope>
    <source>
        <strain evidence="8">cv. Varoflay</strain>
    </source>
</reference>
<gene>
    <name evidence="9" type="primary">LOC110787157</name>
</gene>
<keyword evidence="3" id="KW-0813">Transport</keyword>
<organism evidence="8 9">
    <name type="scientific">Spinacia oleracea</name>
    <name type="common">Spinach</name>
    <dbReference type="NCBI Taxonomy" id="3562"/>
    <lineage>
        <taxon>Eukaryota</taxon>
        <taxon>Viridiplantae</taxon>
        <taxon>Streptophyta</taxon>
        <taxon>Embryophyta</taxon>
        <taxon>Tracheophyta</taxon>
        <taxon>Spermatophyta</taxon>
        <taxon>Magnoliopsida</taxon>
        <taxon>eudicotyledons</taxon>
        <taxon>Gunneridae</taxon>
        <taxon>Pentapetalae</taxon>
        <taxon>Caryophyllales</taxon>
        <taxon>Chenopodiaceae</taxon>
        <taxon>Chenopodioideae</taxon>
        <taxon>Anserineae</taxon>
        <taxon>Spinacia</taxon>
    </lineage>
</organism>
<keyword evidence="2 6" id="KW-0812">Transmembrane</keyword>
<dbReference type="GO" id="GO:0003333">
    <property type="term" value="P:amino acid transmembrane transport"/>
    <property type="evidence" value="ECO:0000318"/>
    <property type="project" value="GO_Central"/>
</dbReference>
<protein>
    <submittedName>
        <fullName evidence="9">Amino acid transporter AVT1A-like</fullName>
    </submittedName>
</protein>
<dbReference type="RefSeq" id="XP_021847420.2">
    <property type="nucleotide sequence ID" value="XM_021991728.2"/>
</dbReference>
<reference evidence="9" key="2">
    <citation type="submission" date="2025-08" db="UniProtKB">
        <authorList>
            <consortium name="RefSeq"/>
        </authorList>
    </citation>
    <scope>IDENTIFICATION</scope>
    <source>
        <tissue evidence="9">Leaf</tissue>
    </source>
</reference>
<evidence type="ECO:0000256" key="4">
    <source>
        <dbReference type="ARBA" id="ARBA00022989"/>
    </source>
</evidence>
<feature type="transmembrane region" description="Helical" evidence="6">
    <location>
        <begin position="345"/>
        <end position="367"/>
    </location>
</feature>
<dbReference type="PANTHER" id="PTHR22950">
    <property type="entry name" value="AMINO ACID TRANSPORTER"/>
    <property type="match status" value="1"/>
</dbReference>
<dbReference type="GeneID" id="110787157"/>
<dbReference type="InterPro" id="IPR013057">
    <property type="entry name" value="AA_transpt_TM"/>
</dbReference>
<feature type="transmembrane region" description="Helical" evidence="6">
    <location>
        <begin position="414"/>
        <end position="438"/>
    </location>
</feature>
<feature type="transmembrane region" description="Helical" evidence="6">
    <location>
        <begin position="304"/>
        <end position="325"/>
    </location>
</feature>
<comment type="subcellular location">
    <subcellularLocation>
        <location evidence="1">Membrane</location>
        <topology evidence="1">Multi-pass membrane protein</topology>
    </subcellularLocation>
</comment>
<evidence type="ECO:0000256" key="3">
    <source>
        <dbReference type="ARBA" id="ARBA00022970"/>
    </source>
</evidence>
<evidence type="ECO:0000259" key="7">
    <source>
        <dbReference type="Pfam" id="PF01490"/>
    </source>
</evidence>
<feature type="transmembrane region" description="Helical" evidence="6">
    <location>
        <begin position="189"/>
        <end position="210"/>
    </location>
</feature>
<dbReference type="Proteomes" id="UP000813463">
    <property type="component" value="Chromosome 1"/>
</dbReference>
<evidence type="ECO:0000313" key="8">
    <source>
        <dbReference type="Proteomes" id="UP000813463"/>
    </source>
</evidence>